<name>A0ABR4ERH2_9PEZI</name>
<proteinExistence type="predicted"/>
<protein>
    <recommendedName>
        <fullName evidence="3">BTB domain-containing protein</fullName>
    </recommendedName>
</protein>
<keyword evidence="2" id="KW-1185">Reference proteome</keyword>
<evidence type="ECO:0000313" key="1">
    <source>
        <dbReference type="EMBL" id="KAL2285030.1"/>
    </source>
</evidence>
<gene>
    <name evidence="1" type="ORF">FJTKL_08554</name>
</gene>
<evidence type="ECO:0008006" key="3">
    <source>
        <dbReference type="Google" id="ProtNLM"/>
    </source>
</evidence>
<dbReference type="Proteomes" id="UP001600888">
    <property type="component" value="Unassembled WGS sequence"/>
</dbReference>
<accession>A0ABR4ERH2</accession>
<organism evidence="1 2">
    <name type="scientific">Diaporthe vaccinii</name>
    <dbReference type="NCBI Taxonomy" id="105482"/>
    <lineage>
        <taxon>Eukaryota</taxon>
        <taxon>Fungi</taxon>
        <taxon>Dikarya</taxon>
        <taxon>Ascomycota</taxon>
        <taxon>Pezizomycotina</taxon>
        <taxon>Sordariomycetes</taxon>
        <taxon>Sordariomycetidae</taxon>
        <taxon>Diaporthales</taxon>
        <taxon>Diaporthaceae</taxon>
        <taxon>Diaporthe</taxon>
        <taxon>Diaporthe eres species complex</taxon>
    </lineage>
</organism>
<sequence>MASQSSSKQPEMDGNSTEKDVAAIMNPIHIDRNGNLQLIVGPDAVKMQVDANALRRTSKVFNCMLFSTFRDSNQTAEWTVELPEDNPKALTVIFHAAHGNFGSMPRILQVSELYDVTVMADKGHNRLCNLY</sequence>
<evidence type="ECO:0000313" key="2">
    <source>
        <dbReference type="Proteomes" id="UP001600888"/>
    </source>
</evidence>
<dbReference type="EMBL" id="JBAWTH010000033">
    <property type="protein sequence ID" value="KAL2285030.1"/>
    <property type="molecule type" value="Genomic_DNA"/>
</dbReference>
<comment type="caution">
    <text evidence="1">The sequence shown here is derived from an EMBL/GenBank/DDBJ whole genome shotgun (WGS) entry which is preliminary data.</text>
</comment>
<reference evidence="1 2" key="1">
    <citation type="submission" date="2024-03" db="EMBL/GenBank/DDBJ databases">
        <title>A high-quality draft genome sequence of Diaporthe vaccinii, a causative agent of upright dieback and viscid rot disease in cranberry plants.</title>
        <authorList>
            <person name="Sarrasin M."/>
            <person name="Lang B.F."/>
            <person name="Burger G."/>
        </authorList>
    </citation>
    <scope>NUCLEOTIDE SEQUENCE [LARGE SCALE GENOMIC DNA]</scope>
    <source>
        <strain evidence="1 2">IS7</strain>
    </source>
</reference>